<keyword evidence="5" id="KW-0418">Kinase</keyword>
<dbReference type="PANTHER" id="PTHR43065:SF42">
    <property type="entry name" value="TWO-COMPONENT SENSOR PPRA"/>
    <property type="match status" value="1"/>
</dbReference>
<feature type="domain" description="Histidine kinase" evidence="4">
    <location>
        <begin position="336"/>
        <end position="548"/>
    </location>
</feature>
<keyword evidence="3" id="KW-0472">Membrane</keyword>
<sequence>MKKFIPFISRKIEDFRIYTTLIIFSIFVAVTGVLSYVEIKGEISKLGSQFRYSMSKEITFSTNEWIKTRMEKIYSFASIVSHTDFIYDEAKMFAYLRQINHNKLFFDHYQILFINAKLAFDGKEIPISKKEFDEIKIRKWYKDTIDKNTTTITVFERHELLKTEVINVCTPIYQEDEITAVFCGIIKKDKFFDKIRPQIHAFVDNAYIFDENGDVIASIKALKSQKEIKKAFLQAKKLGFSQDGFLYNSNFIGITKLQSQNWYIGVSVNEAAITSSTLQILLKNGVMLFALFICLILFSNFIHTFIRNKILKKQKEYEVILSHELKMSETGELISAISHQLKQPLNSSMLLLSNTLALKNDGEISDEELLENLELCIKSNKIMNETIENFRNFYKFNDDIKEFDLQECIKNLLGILHVQFSRYNIAIKVESFDIKIKSNESFLQQILLVLLQNSKDALSEKNSDKLISIDAKVNDEMVEIYLSDNGAGLSKAKAKTIFNKYKSSSKTNGSGIGLYLSKIIAQNKLGGDLSLYSYKLPTTFKLIIKKYMEK</sequence>
<dbReference type="PROSITE" id="PS50109">
    <property type="entry name" value="HIS_KIN"/>
    <property type="match status" value="1"/>
</dbReference>
<dbReference type="SUPFAM" id="SSF55874">
    <property type="entry name" value="ATPase domain of HSP90 chaperone/DNA topoisomerase II/histidine kinase"/>
    <property type="match status" value="1"/>
</dbReference>
<keyword evidence="3" id="KW-1133">Transmembrane helix</keyword>
<organism evidence="5 6">
    <name type="scientific">Campylobacter geochelonis</name>
    <dbReference type="NCBI Taxonomy" id="1780362"/>
    <lineage>
        <taxon>Bacteria</taxon>
        <taxon>Pseudomonadati</taxon>
        <taxon>Campylobacterota</taxon>
        <taxon>Epsilonproteobacteria</taxon>
        <taxon>Campylobacterales</taxon>
        <taxon>Campylobacteraceae</taxon>
        <taxon>Campylobacter</taxon>
    </lineage>
</organism>
<dbReference type="Pfam" id="PF00512">
    <property type="entry name" value="HisKA"/>
    <property type="match status" value="1"/>
</dbReference>
<dbReference type="Gene3D" id="3.30.565.10">
    <property type="entry name" value="Histidine kinase-like ATPase, C-terminal domain"/>
    <property type="match status" value="1"/>
</dbReference>
<dbReference type="InterPro" id="IPR003594">
    <property type="entry name" value="HATPase_dom"/>
</dbReference>
<dbReference type="GO" id="GO:0000155">
    <property type="term" value="F:phosphorelay sensor kinase activity"/>
    <property type="evidence" value="ECO:0007669"/>
    <property type="project" value="InterPro"/>
</dbReference>
<dbReference type="InterPro" id="IPR005467">
    <property type="entry name" value="His_kinase_dom"/>
</dbReference>
<dbReference type="Gene3D" id="1.10.287.130">
    <property type="match status" value="1"/>
</dbReference>
<comment type="catalytic activity">
    <reaction evidence="1">
        <text>ATP + protein L-histidine = ADP + protein N-phospho-L-histidine.</text>
        <dbReference type="EC" id="2.7.13.3"/>
    </reaction>
</comment>
<dbReference type="SUPFAM" id="SSF47384">
    <property type="entry name" value="Homodimeric domain of signal transducing histidine kinase"/>
    <property type="match status" value="1"/>
</dbReference>
<dbReference type="CDD" id="cd18774">
    <property type="entry name" value="PDC2_HK_sensor"/>
    <property type="match status" value="1"/>
</dbReference>
<dbReference type="Proteomes" id="UP000069632">
    <property type="component" value="Unassembled WGS sequence"/>
</dbReference>
<dbReference type="OrthoDB" id="5351074at2"/>
<name>A0A128EG61_9BACT</name>
<evidence type="ECO:0000256" key="3">
    <source>
        <dbReference type="SAM" id="Phobius"/>
    </source>
</evidence>
<dbReference type="SMART" id="SM00387">
    <property type="entry name" value="HATPase_c"/>
    <property type="match status" value="1"/>
</dbReference>
<keyword evidence="6" id="KW-1185">Reference proteome</keyword>
<keyword evidence="5" id="KW-0808">Transferase</keyword>
<dbReference type="EMBL" id="FIZP01000003">
    <property type="protein sequence ID" value="CZE47551.1"/>
    <property type="molecule type" value="Genomic_DNA"/>
</dbReference>
<evidence type="ECO:0000313" key="6">
    <source>
        <dbReference type="Proteomes" id="UP000069632"/>
    </source>
</evidence>
<keyword evidence="3" id="KW-0812">Transmembrane</keyword>
<dbReference type="Gene3D" id="3.30.450.20">
    <property type="entry name" value="PAS domain"/>
    <property type="match status" value="2"/>
</dbReference>
<dbReference type="PANTHER" id="PTHR43065">
    <property type="entry name" value="SENSOR HISTIDINE KINASE"/>
    <property type="match status" value="1"/>
</dbReference>
<gene>
    <name evidence="5" type="primary">pgtB</name>
    <name evidence="5" type="ORF">ERS672216_00956</name>
</gene>
<dbReference type="InterPro" id="IPR003661">
    <property type="entry name" value="HisK_dim/P_dom"/>
</dbReference>
<evidence type="ECO:0000256" key="2">
    <source>
        <dbReference type="ARBA" id="ARBA00012438"/>
    </source>
</evidence>
<evidence type="ECO:0000259" key="4">
    <source>
        <dbReference type="PROSITE" id="PS50109"/>
    </source>
</evidence>
<proteinExistence type="predicted"/>
<dbReference type="Pfam" id="PF02518">
    <property type="entry name" value="HATPase_c"/>
    <property type="match status" value="1"/>
</dbReference>
<feature type="transmembrane region" description="Helical" evidence="3">
    <location>
        <begin position="21"/>
        <end position="39"/>
    </location>
</feature>
<dbReference type="EC" id="2.7.13.3" evidence="2"/>
<feature type="transmembrane region" description="Helical" evidence="3">
    <location>
        <begin position="286"/>
        <end position="306"/>
    </location>
</feature>
<reference evidence="5 6" key="1">
    <citation type="submission" date="2016-02" db="EMBL/GenBank/DDBJ databases">
        <authorList>
            <consortium name="Pathogen Informatics"/>
        </authorList>
    </citation>
    <scope>NUCLEOTIDE SEQUENCE [LARGE SCALE GENOMIC DNA]</scope>
    <source>
        <strain evidence="5 6">RC20</strain>
    </source>
</reference>
<dbReference type="InterPro" id="IPR036890">
    <property type="entry name" value="HATPase_C_sf"/>
</dbReference>
<dbReference type="InterPro" id="IPR036097">
    <property type="entry name" value="HisK_dim/P_sf"/>
</dbReference>
<protein>
    <recommendedName>
        <fullName evidence="2">histidine kinase</fullName>
        <ecNumber evidence="2">2.7.13.3</ecNumber>
    </recommendedName>
</protein>
<dbReference type="RefSeq" id="WP_075494747.1">
    <property type="nucleotide sequence ID" value="NZ_CP053844.1"/>
</dbReference>
<dbReference type="SMART" id="SM00388">
    <property type="entry name" value="HisKA"/>
    <property type="match status" value="1"/>
</dbReference>
<accession>A0A128EG61</accession>
<evidence type="ECO:0000313" key="5">
    <source>
        <dbReference type="EMBL" id="CZE47551.1"/>
    </source>
</evidence>
<dbReference type="AlphaFoldDB" id="A0A128EG61"/>
<evidence type="ECO:0000256" key="1">
    <source>
        <dbReference type="ARBA" id="ARBA00000085"/>
    </source>
</evidence>